<evidence type="ECO:0000313" key="3">
    <source>
        <dbReference type="EMBL" id="QEE12003.1"/>
    </source>
</evidence>
<accession>A0A5B9D0C2</accession>
<dbReference type="GeneID" id="71061135"/>
<dbReference type="InterPro" id="IPR012334">
    <property type="entry name" value="Pectin_lyas_fold"/>
</dbReference>
<dbReference type="Proteomes" id="UP000321311">
    <property type="component" value="Chromosome"/>
</dbReference>
<dbReference type="Pfam" id="PF05860">
    <property type="entry name" value="TPS"/>
    <property type="match status" value="1"/>
</dbReference>
<reference evidence="4" key="1">
    <citation type="submission" date="2019-07" db="EMBL/GenBank/DDBJ databases">
        <title>Bartonella kosoyii sp. nov. and Bartonella krasnovii sp. nov., two novel members of the Bartonella elizabethae complex sensu lato, isolated from black rats and wild desert rodent-fleas.</title>
        <authorList>
            <person name="Gutierrez R."/>
            <person name="Shalit T."/>
            <person name="Markus B."/>
            <person name="Yuan C."/>
            <person name="Nachum-Biala Y."/>
            <person name="Elad D."/>
            <person name="Harrus S."/>
        </authorList>
    </citation>
    <scope>NUCLEOTIDE SEQUENCE [LARGE SCALE GENOMIC DNA]</scope>
    <source>
        <strain evidence="4">OE 1-1</strain>
    </source>
</reference>
<protein>
    <submittedName>
        <fullName evidence="3">Filamentous hemagglutinin N-terminal domain-containing protein</fullName>
    </submittedName>
</protein>
<dbReference type="NCBIfam" id="TIGR01901">
    <property type="entry name" value="adhes_NPXG"/>
    <property type="match status" value="1"/>
</dbReference>
<feature type="compositionally biased region" description="Low complexity" evidence="1">
    <location>
        <begin position="2112"/>
        <end position="2127"/>
    </location>
</feature>
<feature type="compositionally biased region" description="Polar residues" evidence="1">
    <location>
        <begin position="2196"/>
        <end position="2207"/>
    </location>
</feature>
<evidence type="ECO:0000256" key="1">
    <source>
        <dbReference type="SAM" id="MobiDB-lite"/>
    </source>
</evidence>
<sequence length="2693" mass="283322">MRYEKREQRATLLEVLVSSTMLKKVLFGGFGFSCLLAPSVLQAQIAIDPHANAAHRPDIVAAPNGVPSIDIVTPNSSGLSHNKYYDFNIGSSGVIWNNHASEVGQSQLGGIMPGNPHLRGTGSAKVILNEVTSSKRSTLNGPGEVFGRPADVIIANPNGISCDGCGFINTPHATLTTGVPEIDATGFLKGFVVRGGDITFGAKGANFFSKKGVVDIVDIVSRTVHLEGPVAGKDIGITAGTGRYDYTSRQMKELTDITGKPEYAIDGSALGALQGDQIKLVATEKGVGVRMRHDMAANAGQLHLSADGKISLQSAFGHRGVVLKSKSHSVLAKHITSKRHVDIAAKKDVTLETVGADGHLKIEAQEGFLTIAGQAASGGNMKLSSRHAIKVSGLGAGADIAFEAGGDLSIGGTVLAGGNLKAHAGGDIQAHFLAGGVDMTATGAAGSLVLGDQGGVDLQSVSGFIAAENIYGAGDITLASHKGIFVSQVLRSHHDVVLHTQPEAAVHFGQLIAYGKADIRGGAVDFSSLMTGGDAVFNVGSLDAGTVMTGLDFVGSQVSPWNPSGDLVFYDKGSLSITAQRGVKVGHIISGENIEIFAGNDIYYDQAIGYGTATLTSVSGGISVENVLSVLGDVRLTAPTLDLSNNRSHIYTPQTLYLIADHIDVSGSELTYGGLDFNSTHALDIHHARLQAVTDEGGTGDILFVAPGVMVDEATSVLAAREFTIKTGDLKNSGQLAAGQNLVFSVTGDVTNNKTGLIYTGGNGALKVDGALLNDFGAIMAEGDLFFTNADGAGKSLSLVNKAGLIQAGGNLNIQTKTLQNEADSTPEIEEKKEEVTIAFQKPDKYNFLDGRPLYHDMRGERWGKGKLSKRKHGIAGPKHFIFEQQLWPDKEGAYGTATLKDGTVYKAFTWRYNRRKGDIEEYLWNGDSWEGWFGNSNWSHMSEKTVTQSFSHKPAVQGMIQSHGNLIINADDIENNYSIMRAEGNADIHANVLTNLGATTYKNVYLGCQANTDAYCYGYNADGSRNSHLDIANGSIRHISSEVLDTVSGLVQAGGTLNLVVDQLNNTAVEGSITGDAHFEAKAVGGNPLEALSGLTGAGALFTPKVDLNDAGELSEGLPLPKPQSGGVGGTLPQQNFIYETRADFLDVGKFYGSAYFLNRIGYQPDREIFFLGDAYFEKQLIEKQLRDLVGQGLGKGSFIPGKDSIEQVKTLLDRGADYAKAHNLPFGEALTPEQLASLEAPMVIYVRQQVKGMDVYAPVLYIPEKDRASFVSAGALMMGDDVNITSKDVVNSGRISATHNLSVHSDDILGKGGHFAAGNDAVLLAQNNIRLEAGRTRVDGVETVLNTDALSSGGNATVFAKQDITASGVKITTGGDLAMATEQGNLTIGAAKTEHHDAQGDATMHQQSEVHSGGSTTLLSGKDLNILGSDVQAKDNLFLQAKENVSIDATRNSANNHHGDQNSHVAVHNGSHLSSGKDTTVISGKDIHVSASDIDAKGNVALGAQGDITIETKSDEMEYHLRTKNTKVDMQASHAVGSSINAGGDITAIAGQDGKAHDLTITGSSMAADGKVGLKASHDVLINNAENSLNYEMSYHKEGGVFSSSKSEHNKIDATEVSGSLISGGKGVAIESGNDTAITGSVLTAGKAEETSDQKQADISIHSGGNILITGAQEKYDQQAQSSESGFLSSKSSNTAESHTTTVSSILGATGNIDLQAKKDATITASHMIANENINVTAENVTINGMTDHHKSHSETHETGFGVGSGKGFVSIYGSEGKTENEESFEHQGSSFNGKNITITATKEDVNVVGSDFNARENINVSAAHDVNVSPGHNSHSANSKEERTGFGIQFEKSKSGASIGVGIESNKDTGDQWEKTNTASNFHAGNDANFNAGNDANFQAANVSADRDVNIDAGNNVTFSAADDTANTQETHEKTFAGVTASADIGVLGTVQGLKDSADRMNNKDGNGKFGNAILTGLKINHLFNKGKNFVDWLSGNTGERGNITKGLSSSLGGLGGSTKDILANMAGASGSVSVGFKSEKAEASSQVSTATTTTIEGGRSVNINAHNGNIHGVGTDIIAGTNPLINDEQSGNINMIAEQNIIFESAQNTQSTQNNNESTSMSVGTGGAGATGSASFSQGEGSSDEVHHKNSHVIGTGTVHTNSGQNTTLAGAVFSGNRVEMGVGGDLTITSLSDTGQTTSKQNSVSVGFGGGATGGGGSMSASFQKDKTSSDYHSVVEQSGIKAEAGGFEITVKDKTTLTGGIIASTAPADKNKLTTGSITTSDITNSAHATASSHGFSLSGNDTIKNITKNVLNHGKAKDNAEGETKSAISDGTIILTDTTEQRSMGQDAGEIIGSLNRNTAAAHQAVAPIDATSLEAAVHNRLNMTNDLLDEGLGYWDKIRKMAFYVVHPVGEVAHDENGNVLYLTDENGKPIKDKDGKNIALYHFLKPEEEKHLQKGSDGAVYMFYNGIFNSSDDAARNAVQMAVNNNGHLYFTYFPQGNDWEVELGIAFYQKFLEGDTWGLSNSTKKFQDFITRYGNDRAIVSAHSRGTLTTRNGANNLQEQGIHGIAKKTDFYLFGAAAHTQSMANIVDYLSDGEKNYVYTQGHILDPISTVIGYNFPTVYGVPFRPYYLLHPSILPMREMGGAFLGFNPSTHNCYGDARDACKTNYGSFGFKKVYSTRTGNKK</sequence>
<dbReference type="InterPro" id="IPR011050">
    <property type="entry name" value="Pectin_lyase_fold/virulence"/>
</dbReference>
<dbReference type="InterPro" id="IPR008638">
    <property type="entry name" value="FhaB/CdiA-like_TPS"/>
</dbReference>
<evidence type="ECO:0000313" key="4">
    <source>
        <dbReference type="Proteomes" id="UP000321311"/>
    </source>
</evidence>
<name>A0A5B9D0C2_9HYPH</name>
<dbReference type="OrthoDB" id="2664633at2"/>
<evidence type="ECO:0000259" key="2">
    <source>
        <dbReference type="SMART" id="SM00912"/>
    </source>
</evidence>
<dbReference type="Pfam" id="PF13332">
    <property type="entry name" value="Fil_haemagg_2"/>
    <property type="match status" value="4"/>
</dbReference>
<dbReference type="GO" id="GO:0003824">
    <property type="term" value="F:catalytic activity"/>
    <property type="evidence" value="ECO:0007669"/>
    <property type="project" value="UniProtKB-ARBA"/>
</dbReference>
<gene>
    <name evidence="3" type="ORF">D1092_03075</name>
</gene>
<dbReference type="EMBL" id="CP031844">
    <property type="protein sequence ID" value="QEE12003.1"/>
    <property type="molecule type" value="Genomic_DNA"/>
</dbReference>
<dbReference type="Gene3D" id="2.160.20.10">
    <property type="entry name" value="Single-stranded right-handed beta-helix, Pectin lyase-like"/>
    <property type="match status" value="1"/>
</dbReference>
<dbReference type="SMART" id="SM00912">
    <property type="entry name" value="Haemagg_act"/>
    <property type="match status" value="1"/>
</dbReference>
<organism evidence="3 4">
    <name type="scientific">Bartonella krasnovii</name>
    <dbReference type="NCBI Taxonomy" id="2267275"/>
    <lineage>
        <taxon>Bacteria</taxon>
        <taxon>Pseudomonadati</taxon>
        <taxon>Pseudomonadota</taxon>
        <taxon>Alphaproteobacteria</taxon>
        <taxon>Hyphomicrobiales</taxon>
        <taxon>Bartonellaceae</taxon>
        <taxon>Bartonella</taxon>
    </lineage>
</organism>
<feature type="compositionally biased region" description="Low complexity" evidence="1">
    <location>
        <begin position="1684"/>
        <end position="1695"/>
    </location>
</feature>
<feature type="domain" description="Filamentous haemagglutinin FhaB/tRNA nuclease CdiA-like TPS" evidence="2">
    <location>
        <begin position="63"/>
        <end position="185"/>
    </location>
</feature>
<dbReference type="SUPFAM" id="SSF51126">
    <property type="entry name" value="Pectin lyase-like"/>
    <property type="match status" value="1"/>
</dbReference>
<dbReference type="RefSeq" id="WP_148255601.1">
    <property type="nucleotide sequence ID" value="NZ_CP031844.2"/>
</dbReference>
<dbReference type="KEGG" id="barn:D1092_03075"/>
<feature type="region of interest" description="Disordered" evidence="1">
    <location>
        <begin position="2112"/>
        <end position="2151"/>
    </location>
</feature>
<proteinExistence type="predicted"/>
<feature type="region of interest" description="Disordered" evidence="1">
    <location>
        <begin position="2196"/>
        <end position="2216"/>
    </location>
</feature>
<feature type="region of interest" description="Disordered" evidence="1">
    <location>
        <begin position="1677"/>
        <end position="1698"/>
    </location>
</feature>
<dbReference type="InterPro" id="IPR025157">
    <property type="entry name" value="Hemagglutinin_rpt"/>
</dbReference>